<feature type="signal peptide" evidence="7">
    <location>
        <begin position="1"/>
        <end position="22"/>
    </location>
</feature>
<evidence type="ECO:0000256" key="7">
    <source>
        <dbReference type="RuleBase" id="RU361240"/>
    </source>
</evidence>
<dbReference type="GO" id="GO:0008235">
    <property type="term" value="F:metalloexopeptidase activity"/>
    <property type="evidence" value="ECO:0007669"/>
    <property type="project" value="InterPro"/>
</dbReference>
<dbReference type="Proteomes" id="UP001176517">
    <property type="component" value="Unassembled WGS sequence"/>
</dbReference>
<keyword evidence="10" id="KW-1185">Reference proteome</keyword>
<dbReference type="Pfam" id="PF04389">
    <property type="entry name" value="Peptidase_M28"/>
    <property type="match status" value="1"/>
</dbReference>
<dbReference type="InterPro" id="IPR045175">
    <property type="entry name" value="M28_fam"/>
</dbReference>
<proteinExistence type="inferred from homology"/>
<evidence type="ECO:0000256" key="5">
    <source>
        <dbReference type="ARBA" id="ARBA00022801"/>
    </source>
</evidence>
<evidence type="ECO:0000256" key="6">
    <source>
        <dbReference type="ARBA" id="ARBA00022833"/>
    </source>
</evidence>
<dbReference type="Gene3D" id="3.40.630.10">
    <property type="entry name" value="Zn peptidases"/>
    <property type="match status" value="1"/>
</dbReference>
<dbReference type="SUPFAM" id="SSF53187">
    <property type="entry name" value="Zn-dependent exopeptidases"/>
    <property type="match status" value="1"/>
</dbReference>
<dbReference type="EC" id="3.4.-.-" evidence="7"/>
<dbReference type="AlphaFoldDB" id="A0AAN6JYN4"/>
<dbReference type="GO" id="GO:0006508">
    <property type="term" value="P:proteolysis"/>
    <property type="evidence" value="ECO:0007669"/>
    <property type="project" value="UniProtKB-KW"/>
</dbReference>
<evidence type="ECO:0000256" key="3">
    <source>
        <dbReference type="ARBA" id="ARBA00022670"/>
    </source>
</evidence>
<sequence length="585" mass="62862">MAFTKVASLLALLAVSSSSVSAAPAPSSASPYALIISNSSSSTTAATISAACSSSKKAARSLIYAGQYAVSPPLPSQASKLTFYYSSTKDQSSDNCFSSLQTVLPLSSASEEHLVFVAQEALDQTLIQDKTLSWTSPLLLEHVHAATQDQIKSWTWEQQMRALLGESSASDDAQPAMLLSTNGAPPSSQQAAFNAAGDASQTNSPIMSLAALHKHAKLLHLSQYWALLKMDDTALLSHEAFLPTDSRVALVSPPPAIDGPSVSGQEVQDKPNPHYPAPKFNSLISNILASSELSIEALQKDARILTAESPNDGWLTRHSGTAGGAKAADWLLAQMSQSLQFVKGAECHLHKYHPLFNPNVVCTIKADDEEGAEHRARAEEGHDEPDGLVLISAHYDSRGSFGYPEAPGGDDDGSGTTLVLAIARTIGRYRMRFARDVHIVLHSGEEQGLVGSKYYARSLLETNATVRLQLQIDMVAYRAPGEPLQLASPAQFVTVSARTFVQSLAQLYAPELVIGLCTACCSDHQSYWEVGYPATWLFERNGGIADPAYHQSYDFTNRTGYDFEQLQGATKVALATLLESAHFFL</sequence>
<evidence type="ECO:0000259" key="8">
    <source>
        <dbReference type="Pfam" id="PF04389"/>
    </source>
</evidence>
<comment type="similarity">
    <text evidence="2">Belongs to the peptidase M28 family. M28B subfamily.</text>
</comment>
<keyword evidence="7" id="KW-0732">Signal</keyword>
<protein>
    <recommendedName>
        <fullName evidence="7">Peptide hydrolase</fullName>
        <ecNumber evidence="7">3.4.-.-</ecNumber>
    </recommendedName>
</protein>
<reference evidence="9" key="1">
    <citation type="journal article" date="2023" name="PhytoFront">
        <title>Draft Genome Resources of Seven Strains of Tilletia horrida, Causal Agent of Kernel Smut of Rice.</title>
        <authorList>
            <person name="Khanal S."/>
            <person name="Antony Babu S."/>
            <person name="Zhou X.G."/>
        </authorList>
    </citation>
    <scope>NUCLEOTIDE SEQUENCE</scope>
    <source>
        <strain evidence="9">TX6</strain>
    </source>
</reference>
<keyword evidence="6 7" id="KW-0862">Zinc</keyword>
<accession>A0AAN6JYN4</accession>
<comment type="cofactor">
    <cofactor evidence="1">
        <name>Zn(2+)</name>
        <dbReference type="ChEBI" id="CHEBI:29105"/>
    </cofactor>
</comment>
<keyword evidence="5 7" id="KW-0378">Hydrolase</keyword>
<dbReference type="GO" id="GO:0046872">
    <property type="term" value="F:metal ion binding"/>
    <property type="evidence" value="ECO:0007669"/>
    <property type="project" value="UniProtKB-KW"/>
</dbReference>
<dbReference type="PANTHER" id="PTHR12147:SF26">
    <property type="entry name" value="PEPTIDASE M28 DOMAIN-CONTAINING PROTEIN"/>
    <property type="match status" value="1"/>
</dbReference>
<keyword evidence="4 7" id="KW-0479">Metal-binding</keyword>
<evidence type="ECO:0000256" key="2">
    <source>
        <dbReference type="ARBA" id="ARBA00005634"/>
    </source>
</evidence>
<organism evidence="9 10">
    <name type="scientific">Tilletia horrida</name>
    <dbReference type="NCBI Taxonomy" id="155126"/>
    <lineage>
        <taxon>Eukaryota</taxon>
        <taxon>Fungi</taxon>
        <taxon>Dikarya</taxon>
        <taxon>Basidiomycota</taxon>
        <taxon>Ustilaginomycotina</taxon>
        <taxon>Exobasidiomycetes</taxon>
        <taxon>Tilletiales</taxon>
        <taxon>Tilletiaceae</taxon>
        <taxon>Tilletia</taxon>
    </lineage>
</organism>
<dbReference type="EMBL" id="JAPDMZ010000056">
    <property type="protein sequence ID" value="KAK0552963.1"/>
    <property type="molecule type" value="Genomic_DNA"/>
</dbReference>
<gene>
    <name evidence="9" type="ORF">OC846_002686</name>
</gene>
<evidence type="ECO:0000256" key="1">
    <source>
        <dbReference type="ARBA" id="ARBA00001947"/>
    </source>
</evidence>
<evidence type="ECO:0000256" key="4">
    <source>
        <dbReference type="ARBA" id="ARBA00022723"/>
    </source>
</evidence>
<dbReference type="InterPro" id="IPR007484">
    <property type="entry name" value="Peptidase_M28"/>
</dbReference>
<evidence type="ECO:0000313" key="10">
    <source>
        <dbReference type="Proteomes" id="UP001176517"/>
    </source>
</evidence>
<keyword evidence="3 7" id="KW-0645">Protease</keyword>
<feature type="domain" description="Peptidase M28" evidence="8">
    <location>
        <begin position="382"/>
        <end position="559"/>
    </location>
</feature>
<comment type="caution">
    <text evidence="9">The sequence shown here is derived from an EMBL/GenBank/DDBJ whole genome shotgun (WGS) entry which is preliminary data.</text>
</comment>
<evidence type="ECO:0000313" key="9">
    <source>
        <dbReference type="EMBL" id="KAK0552963.1"/>
    </source>
</evidence>
<name>A0AAN6JYN4_9BASI</name>
<feature type="chain" id="PRO_5042669912" description="Peptide hydrolase" evidence="7">
    <location>
        <begin position="23"/>
        <end position="585"/>
    </location>
</feature>
<dbReference type="PANTHER" id="PTHR12147">
    <property type="entry name" value="METALLOPEPTIDASE M28 FAMILY MEMBER"/>
    <property type="match status" value="1"/>
</dbReference>